<evidence type="ECO:0008006" key="4">
    <source>
        <dbReference type="Google" id="ProtNLM"/>
    </source>
</evidence>
<evidence type="ECO:0000313" key="2">
    <source>
        <dbReference type="EMBL" id="MEU3558389.1"/>
    </source>
</evidence>
<evidence type="ECO:0000313" key="3">
    <source>
        <dbReference type="Proteomes" id="UP001550850"/>
    </source>
</evidence>
<keyword evidence="1" id="KW-0732">Signal</keyword>
<sequence>MPFLSSGSTLARAAAGFGLALAMAAGATVAVAPAASAQTVGSGSLSFSGDAGDYISGGQSYSYSTEAQDRLNVSSDSDHQHIAISVDGANGDWWSLDLAAPSGQALTAGEYTGATRYPFNGHAEPGLDLSGNGRGCNMLTGSFTIAEVEFGPNGYVRSLDATYEQHCEGDSAALRGEVHIDNPAPPAELDLGLDIALKGTASTLNGEATVQGTVTCTKPVQADIAGQVTQVAKHVLVRGSFGTQVSCTPGTPAVWKAQAQPTGTTPFQQGDVEVSAQAYAYDTDYGVTATAADTVAVTLKKTNG</sequence>
<evidence type="ECO:0000256" key="1">
    <source>
        <dbReference type="SAM" id="SignalP"/>
    </source>
</evidence>
<name>A0ABV2YRP0_9ACTN</name>
<dbReference type="RefSeq" id="WP_108955331.1">
    <property type="nucleotide sequence ID" value="NZ_BEVZ01000005.1"/>
</dbReference>
<protein>
    <recommendedName>
        <fullName evidence="4">Secreted protein</fullName>
    </recommendedName>
</protein>
<feature type="signal peptide" evidence="1">
    <location>
        <begin position="1"/>
        <end position="34"/>
    </location>
</feature>
<comment type="caution">
    <text evidence="2">The sequence shown here is derived from an EMBL/GenBank/DDBJ whole genome shotgun (WGS) entry which is preliminary data.</text>
</comment>
<dbReference type="EMBL" id="JBEZUR010000103">
    <property type="protein sequence ID" value="MEU3558389.1"/>
    <property type="molecule type" value="Genomic_DNA"/>
</dbReference>
<accession>A0ABV2YRP0</accession>
<keyword evidence="3" id="KW-1185">Reference proteome</keyword>
<reference evidence="2 3" key="1">
    <citation type="submission" date="2024-06" db="EMBL/GenBank/DDBJ databases">
        <title>The Natural Products Discovery Center: Release of the First 8490 Sequenced Strains for Exploring Actinobacteria Biosynthetic Diversity.</title>
        <authorList>
            <person name="Kalkreuter E."/>
            <person name="Kautsar S.A."/>
            <person name="Yang D."/>
            <person name="Bader C.D."/>
            <person name="Teijaro C.N."/>
            <person name="Fluegel L."/>
            <person name="Davis C.M."/>
            <person name="Simpson J.R."/>
            <person name="Lauterbach L."/>
            <person name="Steele A.D."/>
            <person name="Gui C."/>
            <person name="Meng S."/>
            <person name="Li G."/>
            <person name="Viehrig K."/>
            <person name="Ye F."/>
            <person name="Su P."/>
            <person name="Kiefer A.F."/>
            <person name="Nichols A."/>
            <person name="Cepeda A.J."/>
            <person name="Yan W."/>
            <person name="Fan B."/>
            <person name="Jiang Y."/>
            <person name="Adhikari A."/>
            <person name="Zheng C.-J."/>
            <person name="Schuster L."/>
            <person name="Cowan T.M."/>
            <person name="Smanski M.J."/>
            <person name="Chevrette M.G."/>
            <person name="De Carvalho L.P.S."/>
            <person name="Shen B."/>
        </authorList>
    </citation>
    <scope>NUCLEOTIDE SEQUENCE [LARGE SCALE GENOMIC DNA]</scope>
    <source>
        <strain evidence="2 3">NPDC038104</strain>
    </source>
</reference>
<organism evidence="2 3">
    <name type="scientific">Streptomyces fragilis</name>
    <dbReference type="NCBI Taxonomy" id="67301"/>
    <lineage>
        <taxon>Bacteria</taxon>
        <taxon>Bacillati</taxon>
        <taxon>Actinomycetota</taxon>
        <taxon>Actinomycetes</taxon>
        <taxon>Kitasatosporales</taxon>
        <taxon>Streptomycetaceae</taxon>
        <taxon>Streptomyces</taxon>
    </lineage>
</organism>
<gene>
    <name evidence="2" type="ORF">AB0E65_29895</name>
</gene>
<feature type="chain" id="PRO_5047537136" description="Secreted protein" evidence="1">
    <location>
        <begin position="35"/>
        <end position="304"/>
    </location>
</feature>
<dbReference type="Proteomes" id="UP001550850">
    <property type="component" value="Unassembled WGS sequence"/>
</dbReference>
<proteinExistence type="predicted"/>